<evidence type="ECO:0000256" key="5">
    <source>
        <dbReference type="ARBA" id="ARBA00022840"/>
    </source>
</evidence>
<dbReference type="SUPFAM" id="SSF56235">
    <property type="entry name" value="N-terminal nucleophile aminohydrolases (Ntn hydrolases)"/>
    <property type="match status" value="1"/>
</dbReference>
<keyword evidence="8" id="KW-0061">Asparagine biosynthesis</keyword>
<evidence type="ECO:0000256" key="10">
    <source>
        <dbReference type="PIRSR" id="PIRSR001589-3"/>
    </source>
</evidence>
<keyword evidence="4 9" id="KW-0547">Nucleotide-binding</keyword>
<dbReference type="Gene3D" id="3.60.20.10">
    <property type="entry name" value="Glutamine Phosphoribosylpyrophosphate, subunit 1, domain 1"/>
    <property type="match status" value="1"/>
</dbReference>
<dbReference type="Pfam" id="PF13522">
    <property type="entry name" value="GATase_6"/>
    <property type="match status" value="1"/>
</dbReference>
<dbReference type="Pfam" id="PF00733">
    <property type="entry name" value="Asn_synthase"/>
    <property type="match status" value="1"/>
</dbReference>
<dbReference type="Proteomes" id="UP000474565">
    <property type="component" value="Unassembled WGS sequence"/>
</dbReference>
<dbReference type="AlphaFoldDB" id="A0A6L8MIJ0"/>
<dbReference type="InterPro" id="IPR006426">
    <property type="entry name" value="Asn_synth_AEB"/>
</dbReference>
<dbReference type="PROSITE" id="PS51278">
    <property type="entry name" value="GATASE_TYPE_2"/>
    <property type="match status" value="1"/>
</dbReference>
<dbReference type="PANTHER" id="PTHR43284:SF1">
    <property type="entry name" value="ASPARAGINE SYNTHETASE"/>
    <property type="match status" value="1"/>
</dbReference>
<comment type="pathway">
    <text evidence="1">Amino-acid biosynthesis; L-asparagine biosynthesis; L-asparagine from L-aspartate (L-Gln route): step 1/1.</text>
</comment>
<dbReference type="InterPro" id="IPR017932">
    <property type="entry name" value="GATase_2_dom"/>
</dbReference>
<feature type="binding site" evidence="9">
    <location>
        <position position="306"/>
    </location>
    <ligand>
        <name>ATP</name>
        <dbReference type="ChEBI" id="CHEBI:30616"/>
    </ligand>
</feature>
<evidence type="ECO:0000256" key="7">
    <source>
        <dbReference type="ARBA" id="ARBA00048741"/>
    </source>
</evidence>
<evidence type="ECO:0000256" key="6">
    <source>
        <dbReference type="ARBA" id="ARBA00022962"/>
    </source>
</evidence>
<evidence type="ECO:0000313" key="12">
    <source>
        <dbReference type="EMBL" id="MYM82950.1"/>
    </source>
</evidence>
<keyword evidence="6 8" id="KW-0315">Glutamine amidotransferase</keyword>
<dbReference type="InterPro" id="IPR001962">
    <property type="entry name" value="Asn_synthase"/>
</dbReference>
<evidence type="ECO:0000256" key="2">
    <source>
        <dbReference type="ARBA" id="ARBA00005752"/>
    </source>
</evidence>
<gene>
    <name evidence="12" type="primary">asnB</name>
    <name evidence="12" type="ORF">GTP44_13405</name>
</gene>
<dbReference type="PIRSF" id="PIRSF001589">
    <property type="entry name" value="Asn_synthetase_glu-h"/>
    <property type="match status" value="1"/>
</dbReference>
<keyword evidence="12" id="KW-0436">Ligase</keyword>
<comment type="catalytic activity">
    <reaction evidence="7">
        <text>L-aspartate + L-glutamine + ATP + H2O = L-asparagine + L-glutamate + AMP + diphosphate + H(+)</text>
        <dbReference type="Rhea" id="RHEA:12228"/>
        <dbReference type="ChEBI" id="CHEBI:15377"/>
        <dbReference type="ChEBI" id="CHEBI:15378"/>
        <dbReference type="ChEBI" id="CHEBI:29985"/>
        <dbReference type="ChEBI" id="CHEBI:29991"/>
        <dbReference type="ChEBI" id="CHEBI:30616"/>
        <dbReference type="ChEBI" id="CHEBI:33019"/>
        <dbReference type="ChEBI" id="CHEBI:58048"/>
        <dbReference type="ChEBI" id="CHEBI:58359"/>
        <dbReference type="ChEBI" id="CHEBI:456215"/>
        <dbReference type="EC" id="6.3.5.4"/>
    </reaction>
</comment>
<feature type="domain" description="Glutamine amidotransferase type-2" evidence="11">
    <location>
        <begin position="2"/>
        <end position="219"/>
    </location>
</feature>
<keyword evidence="8" id="KW-0028">Amino-acid biosynthesis</keyword>
<dbReference type="GO" id="GO:0004066">
    <property type="term" value="F:asparagine synthase (glutamine-hydrolyzing) activity"/>
    <property type="evidence" value="ECO:0007669"/>
    <property type="project" value="UniProtKB-EC"/>
</dbReference>
<dbReference type="InterPro" id="IPR014729">
    <property type="entry name" value="Rossmann-like_a/b/a_fold"/>
</dbReference>
<evidence type="ECO:0000313" key="13">
    <source>
        <dbReference type="Proteomes" id="UP000474565"/>
    </source>
</evidence>
<name>A0A6L8MIJ0_9BURK</name>
<keyword evidence="5 9" id="KW-0067">ATP-binding</keyword>
<organism evidence="12 13">
    <name type="scientific">Duganella lactea</name>
    <dbReference type="NCBI Taxonomy" id="2692173"/>
    <lineage>
        <taxon>Bacteria</taxon>
        <taxon>Pseudomonadati</taxon>
        <taxon>Pseudomonadota</taxon>
        <taxon>Betaproteobacteria</taxon>
        <taxon>Burkholderiales</taxon>
        <taxon>Oxalobacteraceae</taxon>
        <taxon>Telluria group</taxon>
        <taxon>Duganella</taxon>
    </lineage>
</organism>
<comment type="similarity">
    <text evidence="2">Belongs to the asparagine synthetase family.</text>
</comment>
<dbReference type="CDD" id="cd00712">
    <property type="entry name" value="AsnB"/>
    <property type="match status" value="1"/>
</dbReference>
<dbReference type="EMBL" id="WWCP01000014">
    <property type="protein sequence ID" value="MYM82950.1"/>
    <property type="molecule type" value="Genomic_DNA"/>
</dbReference>
<evidence type="ECO:0000256" key="8">
    <source>
        <dbReference type="PIRSR" id="PIRSR001589-1"/>
    </source>
</evidence>
<dbReference type="RefSeq" id="WP_161019833.1">
    <property type="nucleotide sequence ID" value="NZ_WWCP01000014.1"/>
</dbReference>
<feature type="binding site" evidence="9">
    <location>
        <position position="105"/>
    </location>
    <ligand>
        <name>L-glutamine</name>
        <dbReference type="ChEBI" id="CHEBI:58359"/>
    </ligand>
</feature>
<dbReference type="CDD" id="cd01991">
    <property type="entry name" value="Asn_synthase_B_C"/>
    <property type="match status" value="1"/>
</dbReference>
<dbReference type="PANTHER" id="PTHR43284">
    <property type="entry name" value="ASPARAGINE SYNTHETASE (GLUTAMINE-HYDROLYZING)"/>
    <property type="match status" value="1"/>
</dbReference>
<dbReference type="NCBIfam" id="TIGR01536">
    <property type="entry name" value="asn_synth_AEB"/>
    <property type="match status" value="1"/>
</dbReference>
<feature type="active site" description="For GATase activity" evidence="8">
    <location>
        <position position="2"/>
    </location>
</feature>
<evidence type="ECO:0000256" key="3">
    <source>
        <dbReference type="ARBA" id="ARBA00012737"/>
    </source>
</evidence>
<evidence type="ECO:0000256" key="4">
    <source>
        <dbReference type="ARBA" id="ARBA00022741"/>
    </source>
</evidence>
<accession>A0A6L8MIJ0</accession>
<feature type="binding site" evidence="9">
    <location>
        <begin position="379"/>
        <end position="380"/>
    </location>
    <ligand>
        <name>ATP</name>
        <dbReference type="ChEBI" id="CHEBI:30616"/>
    </ligand>
</feature>
<dbReference type="GO" id="GO:0006529">
    <property type="term" value="P:asparagine biosynthetic process"/>
    <property type="evidence" value="ECO:0007669"/>
    <property type="project" value="UniProtKB-KW"/>
</dbReference>
<evidence type="ECO:0000259" key="11">
    <source>
        <dbReference type="PROSITE" id="PS51278"/>
    </source>
</evidence>
<dbReference type="InterPro" id="IPR029055">
    <property type="entry name" value="Ntn_hydrolases_N"/>
</dbReference>
<protein>
    <recommendedName>
        <fullName evidence="3">asparagine synthase (glutamine-hydrolyzing)</fullName>
        <ecNumber evidence="3">6.3.5.4</ecNumber>
    </recommendedName>
</protein>
<comment type="caution">
    <text evidence="12">The sequence shown here is derived from an EMBL/GenBank/DDBJ whole genome shotgun (WGS) entry which is preliminary data.</text>
</comment>
<dbReference type="EC" id="6.3.5.4" evidence="3"/>
<feature type="site" description="Important for beta-aspartyl-AMP intermediate formation" evidence="10">
    <location>
        <position position="381"/>
    </location>
</feature>
<evidence type="ECO:0000256" key="1">
    <source>
        <dbReference type="ARBA" id="ARBA00005187"/>
    </source>
</evidence>
<dbReference type="GO" id="GO:0005524">
    <property type="term" value="F:ATP binding"/>
    <property type="evidence" value="ECO:0007669"/>
    <property type="project" value="UniProtKB-KW"/>
</dbReference>
<dbReference type="GO" id="GO:0005829">
    <property type="term" value="C:cytosol"/>
    <property type="evidence" value="ECO:0007669"/>
    <property type="project" value="TreeGrafter"/>
</dbReference>
<dbReference type="Gene3D" id="3.40.50.620">
    <property type="entry name" value="HUPs"/>
    <property type="match status" value="1"/>
</dbReference>
<proteinExistence type="inferred from homology"/>
<dbReference type="InterPro" id="IPR033738">
    <property type="entry name" value="AsnB_N"/>
</dbReference>
<evidence type="ECO:0000256" key="9">
    <source>
        <dbReference type="PIRSR" id="PIRSR001589-2"/>
    </source>
</evidence>
<reference evidence="12 13" key="1">
    <citation type="submission" date="2019-12" db="EMBL/GenBank/DDBJ databases">
        <title>Novel species isolated from a subtropical stream in China.</title>
        <authorList>
            <person name="Lu H."/>
        </authorList>
    </citation>
    <scope>NUCLEOTIDE SEQUENCE [LARGE SCALE GENOMIC DNA]</scope>
    <source>
        <strain evidence="12 13">FT50W</strain>
    </source>
</reference>
<dbReference type="InterPro" id="IPR051786">
    <property type="entry name" value="ASN_synthetase/amidase"/>
</dbReference>
<sequence length="657" mass="73123">MCGLTGYWPAIQKHPDDAALAIADAMANAIRHRGPDDQGSWISPAGLCLAHRRLAIMDLSAAGHQPMCSHEGRYTIVYNGEIYNYQQLRDELAGDQRIDWRGHSDTEVLLQAIARWGVVPTLSRLNGMFALAIWDAGEQALYLARDRFGEKPLYYGYAGDTFVFGSELKALYAHPDWQGELDDDAVSDFLRLCYIPAPRSIFRNVRKLMPGSLLRLSRAEVTAGSWPAPACYWSAAAVAQAGLATPARGSEADLINETERQLQAAVGARMMADVPLGAFLSGGIDSSLVVAMMRSQSARPIQTFSIGFYDHQYNEAPSAAAIARHLGTEHTELYVNDREALDVVPLLPAMYDEPFADSSQIPTYLVSKMARRHVTVALSGDGGDELFGGYNRHTWAPRVWDMTHRCPHALREKVAKLLRSRTSAQIDTVFAGAQRFLPQRWHIRIPGDKLHKLAGIMGAADPQTLYADLVSATRQPAHYLQSGATGTPNSTLFPPQAGMSMAQWIMLCDTQNYMPNDILAKVDRASMAVSLEARVPFLDANLYAWAWRLPMETKIRNGDGKWILKQLLHRHVPREIVDRPKAGFGIPIDQLLRGPLRSWVEESLTMARLTKHGVLRPCAVQDLVAEHMRGHANNAFLLWNVLMLTSWIEHFKEMIIL</sequence>
<dbReference type="SUPFAM" id="SSF52402">
    <property type="entry name" value="Adenine nucleotide alpha hydrolases-like"/>
    <property type="match status" value="1"/>
</dbReference>